<dbReference type="OrthoDB" id="290228at2"/>
<proteinExistence type="predicted"/>
<evidence type="ECO:0000313" key="1">
    <source>
        <dbReference type="EMBL" id="TWT89084.1"/>
    </source>
</evidence>
<comment type="caution">
    <text evidence="1">The sequence shown here is derived from an EMBL/GenBank/DDBJ whole genome shotgun (WGS) entry which is preliminary data.</text>
</comment>
<name>A0A5C5ZNJ7_9BACT</name>
<gene>
    <name evidence="1" type="ORF">Mal64_25760</name>
</gene>
<reference evidence="1 2" key="1">
    <citation type="submission" date="2019-02" db="EMBL/GenBank/DDBJ databases">
        <title>Deep-cultivation of Planctomycetes and their phenomic and genomic characterization uncovers novel biology.</title>
        <authorList>
            <person name="Wiegand S."/>
            <person name="Jogler M."/>
            <person name="Boedeker C."/>
            <person name="Pinto D."/>
            <person name="Vollmers J."/>
            <person name="Rivas-Marin E."/>
            <person name="Kohn T."/>
            <person name="Peeters S.H."/>
            <person name="Heuer A."/>
            <person name="Rast P."/>
            <person name="Oberbeckmann S."/>
            <person name="Bunk B."/>
            <person name="Jeske O."/>
            <person name="Meyerdierks A."/>
            <person name="Storesund J.E."/>
            <person name="Kallscheuer N."/>
            <person name="Luecker S."/>
            <person name="Lage O.M."/>
            <person name="Pohl T."/>
            <person name="Merkel B.J."/>
            <person name="Hornburger P."/>
            <person name="Mueller R.-W."/>
            <person name="Bruemmer F."/>
            <person name="Labrenz M."/>
            <person name="Spormann A.M."/>
            <person name="Op Den Camp H."/>
            <person name="Overmann J."/>
            <person name="Amann R."/>
            <person name="Jetten M.S.M."/>
            <person name="Mascher T."/>
            <person name="Medema M.H."/>
            <person name="Devos D.P."/>
            <person name="Kaster A.-K."/>
            <person name="Ovreas L."/>
            <person name="Rohde M."/>
            <person name="Galperin M.Y."/>
            <person name="Jogler C."/>
        </authorList>
    </citation>
    <scope>NUCLEOTIDE SEQUENCE [LARGE SCALE GENOMIC DNA]</scope>
    <source>
        <strain evidence="1 2">Mal64</strain>
    </source>
</reference>
<evidence type="ECO:0000313" key="2">
    <source>
        <dbReference type="Proteomes" id="UP000315440"/>
    </source>
</evidence>
<organism evidence="1 2">
    <name type="scientific">Pseudobythopirellula maris</name>
    <dbReference type="NCBI Taxonomy" id="2527991"/>
    <lineage>
        <taxon>Bacteria</taxon>
        <taxon>Pseudomonadati</taxon>
        <taxon>Planctomycetota</taxon>
        <taxon>Planctomycetia</taxon>
        <taxon>Pirellulales</taxon>
        <taxon>Lacipirellulaceae</taxon>
        <taxon>Pseudobythopirellula</taxon>
    </lineage>
</organism>
<dbReference type="Proteomes" id="UP000315440">
    <property type="component" value="Unassembled WGS sequence"/>
</dbReference>
<dbReference type="AlphaFoldDB" id="A0A5C5ZNJ7"/>
<dbReference type="PANTHER" id="PTHR36456">
    <property type="entry name" value="UPF0232 PROTEIN SCO3875"/>
    <property type="match status" value="1"/>
</dbReference>
<accession>A0A5C5ZNJ7</accession>
<protein>
    <recommendedName>
        <fullName evidence="3">DUF721 domain-containing protein</fullName>
    </recommendedName>
</protein>
<dbReference type="InterPro" id="IPR007922">
    <property type="entry name" value="DciA-like"/>
</dbReference>
<dbReference type="RefSeq" id="WP_146400685.1">
    <property type="nucleotide sequence ID" value="NZ_SJPQ01000002.1"/>
</dbReference>
<dbReference type="Pfam" id="PF05258">
    <property type="entry name" value="DciA"/>
    <property type="match status" value="1"/>
</dbReference>
<evidence type="ECO:0008006" key="3">
    <source>
        <dbReference type="Google" id="ProtNLM"/>
    </source>
</evidence>
<sequence>MLDPIDPELAEQKIADLAAKASGLGRWSRARRPKKAADVIAQVIAKRGYAARQGDERLREAWAEAAGEALARFSSPKGLRRGVLEVIVTSSVMRQELEFQKTTLMTRLTELLPDARIESLRFKVGRLE</sequence>
<keyword evidence="2" id="KW-1185">Reference proteome</keyword>
<dbReference type="EMBL" id="SJPQ01000002">
    <property type="protein sequence ID" value="TWT89084.1"/>
    <property type="molecule type" value="Genomic_DNA"/>
</dbReference>
<dbReference type="PANTHER" id="PTHR36456:SF1">
    <property type="entry name" value="UPF0232 PROTEIN SCO3875"/>
    <property type="match status" value="1"/>
</dbReference>